<organism evidence="1 2">
    <name type="scientific">Paenibacillus sophorae</name>
    <dbReference type="NCBI Taxonomy" id="1333845"/>
    <lineage>
        <taxon>Bacteria</taxon>
        <taxon>Bacillati</taxon>
        <taxon>Bacillota</taxon>
        <taxon>Bacilli</taxon>
        <taxon>Bacillales</taxon>
        <taxon>Paenibacillaceae</taxon>
        <taxon>Paenibacillus</taxon>
    </lineage>
</organism>
<dbReference type="AlphaFoldDB" id="A0A1H8L615"/>
<accession>A0A1H8L615</accession>
<dbReference type="STRING" id="1333845.SAMN04487895_104196"/>
<sequence length="138" mass="15268">MQFISKMCPYHILLYRSLSTGHANSARDMVSRLETMVLSGADLPVAVVRQQISSAIDIFVHLARLRDRSRRVTEISEVVGLDDGEVRLNSLYEFRETGESGGRLRGALEASGNPLRDTEKLTMAGMTVTSLRLSKGEV</sequence>
<dbReference type="Proteomes" id="UP000198809">
    <property type="component" value="Unassembled WGS sequence"/>
</dbReference>
<dbReference type="InterPro" id="IPR027417">
    <property type="entry name" value="P-loop_NTPase"/>
</dbReference>
<protein>
    <submittedName>
        <fullName evidence="1">Type II/IV secretion system protein</fullName>
    </submittedName>
</protein>
<name>A0A1H8L615_9BACL</name>
<dbReference type="EMBL" id="FODH01000004">
    <property type="protein sequence ID" value="SEO00594.1"/>
    <property type="molecule type" value="Genomic_DNA"/>
</dbReference>
<proteinExistence type="predicted"/>
<evidence type="ECO:0000313" key="1">
    <source>
        <dbReference type="EMBL" id="SEO00594.1"/>
    </source>
</evidence>
<evidence type="ECO:0000313" key="2">
    <source>
        <dbReference type="Proteomes" id="UP000198809"/>
    </source>
</evidence>
<dbReference type="Gene3D" id="3.40.50.300">
    <property type="entry name" value="P-loop containing nucleotide triphosphate hydrolases"/>
    <property type="match status" value="1"/>
</dbReference>
<gene>
    <name evidence="1" type="ORF">SAMN04487895_104196</name>
</gene>
<reference evidence="1 2" key="1">
    <citation type="submission" date="2016-10" db="EMBL/GenBank/DDBJ databases">
        <authorList>
            <person name="de Groot N.N."/>
        </authorList>
    </citation>
    <scope>NUCLEOTIDE SEQUENCE [LARGE SCALE GENOMIC DNA]</scope>
    <source>
        <strain evidence="1 2">CGMCC 1.10238</strain>
    </source>
</reference>